<proteinExistence type="predicted"/>
<protein>
    <submittedName>
        <fullName evidence="6">Unannotated protein</fullName>
    </submittedName>
</protein>
<sequence>MIEAGGEPFHRPVGAIYAVDDATAAAELREVAHRLAPAGVRWRETVGSPDERIGLHPDATVFVEGPPAGHVDPRRLVRAQLTAARSLGAQAIDAEVEGLERFERRGRSWSLRLRDGGEVEAARVLIATGPHADEIAGMARHPTVEVVAETVVVAALDTDECRRLDGLPSVIAPTDHPVYDGCYLVPPTQYPDGTTCIKLGAEPRRTRVLATAADRRAWMRGDDHTAELPGLLEVLHALVPGLRPARAGTKPCLIATTRSGLPVIDHVDDGVVTVAGCNGYAAKSSDALGALGVSLALEGRWTDAVLDGESFRLGAG</sequence>
<comment type="cofactor">
    <cofactor evidence="1">
        <name>FAD</name>
        <dbReference type="ChEBI" id="CHEBI:57692"/>
    </cofactor>
</comment>
<dbReference type="Gene3D" id="3.30.9.10">
    <property type="entry name" value="D-Amino Acid Oxidase, subunit A, domain 2"/>
    <property type="match status" value="1"/>
</dbReference>
<evidence type="ECO:0000313" key="6">
    <source>
        <dbReference type="EMBL" id="CAB4567206.1"/>
    </source>
</evidence>
<organism evidence="6">
    <name type="scientific">freshwater metagenome</name>
    <dbReference type="NCBI Taxonomy" id="449393"/>
    <lineage>
        <taxon>unclassified sequences</taxon>
        <taxon>metagenomes</taxon>
        <taxon>ecological metagenomes</taxon>
    </lineage>
</organism>
<feature type="domain" description="FAD dependent oxidoreductase" evidence="5">
    <location>
        <begin position="7"/>
        <end position="291"/>
    </location>
</feature>
<dbReference type="GO" id="GO:0050660">
    <property type="term" value="F:flavin adenine dinucleotide binding"/>
    <property type="evidence" value="ECO:0007669"/>
    <property type="project" value="InterPro"/>
</dbReference>
<dbReference type="AlphaFoldDB" id="A0A6J6DUM3"/>
<keyword evidence="4" id="KW-0560">Oxidoreductase</keyword>
<keyword evidence="2" id="KW-0285">Flavoprotein</keyword>
<evidence type="ECO:0000256" key="1">
    <source>
        <dbReference type="ARBA" id="ARBA00001974"/>
    </source>
</evidence>
<dbReference type="InterPro" id="IPR045170">
    <property type="entry name" value="MTOX"/>
</dbReference>
<dbReference type="PANTHER" id="PTHR10961">
    <property type="entry name" value="PEROXISOMAL SARCOSINE OXIDASE"/>
    <property type="match status" value="1"/>
</dbReference>
<dbReference type="PANTHER" id="PTHR10961:SF10">
    <property type="entry name" value="FAD DEPENDENT OXIDOREDUCTASE DOMAIN-CONTAINING PROTEIN"/>
    <property type="match status" value="1"/>
</dbReference>
<evidence type="ECO:0000256" key="3">
    <source>
        <dbReference type="ARBA" id="ARBA00022827"/>
    </source>
</evidence>
<reference evidence="6" key="1">
    <citation type="submission" date="2020-05" db="EMBL/GenBank/DDBJ databases">
        <authorList>
            <person name="Chiriac C."/>
            <person name="Salcher M."/>
            <person name="Ghai R."/>
            <person name="Kavagutti S V."/>
        </authorList>
    </citation>
    <scope>NUCLEOTIDE SEQUENCE</scope>
</reference>
<dbReference type="InterPro" id="IPR006076">
    <property type="entry name" value="FAD-dep_OxRdtase"/>
</dbReference>
<dbReference type="InterPro" id="IPR036188">
    <property type="entry name" value="FAD/NAD-bd_sf"/>
</dbReference>
<dbReference type="EMBL" id="CAEZSR010000080">
    <property type="protein sequence ID" value="CAB4567206.1"/>
    <property type="molecule type" value="Genomic_DNA"/>
</dbReference>
<dbReference type="SUPFAM" id="SSF51905">
    <property type="entry name" value="FAD/NAD(P)-binding domain"/>
    <property type="match status" value="1"/>
</dbReference>
<evidence type="ECO:0000259" key="5">
    <source>
        <dbReference type="Pfam" id="PF01266"/>
    </source>
</evidence>
<keyword evidence="3" id="KW-0274">FAD</keyword>
<accession>A0A6J6DUM3</accession>
<name>A0A6J6DUM3_9ZZZZ</name>
<dbReference type="Gene3D" id="3.50.50.60">
    <property type="entry name" value="FAD/NAD(P)-binding domain"/>
    <property type="match status" value="1"/>
</dbReference>
<dbReference type="Pfam" id="PF01266">
    <property type="entry name" value="DAO"/>
    <property type="match status" value="1"/>
</dbReference>
<dbReference type="GO" id="GO:0008115">
    <property type="term" value="F:sarcosine oxidase activity"/>
    <property type="evidence" value="ECO:0007669"/>
    <property type="project" value="TreeGrafter"/>
</dbReference>
<evidence type="ECO:0000256" key="2">
    <source>
        <dbReference type="ARBA" id="ARBA00022630"/>
    </source>
</evidence>
<evidence type="ECO:0000256" key="4">
    <source>
        <dbReference type="ARBA" id="ARBA00023002"/>
    </source>
</evidence>
<gene>
    <name evidence="6" type="ORF">UFOPK1493_02164</name>
</gene>